<dbReference type="GO" id="GO:0051694">
    <property type="term" value="P:pointed-end actin filament capping"/>
    <property type="evidence" value="ECO:0007669"/>
    <property type="project" value="InterPro"/>
</dbReference>
<name>E9FXB3_DAPPU</name>
<evidence type="ECO:0000256" key="1">
    <source>
        <dbReference type="ARBA" id="ARBA00004496"/>
    </source>
</evidence>
<dbReference type="HOGENOM" id="CLU_2135978_0_0_1"/>
<dbReference type="GO" id="GO:0005523">
    <property type="term" value="F:tropomyosin binding"/>
    <property type="evidence" value="ECO:0007669"/>
    <property type="project" value="InterPro"/>
</dbReference>
<dbReference type="InParanoid" id="E9FXB3"/>
<dbReference type="STRING" id="6669.E9FXB3"/>
<dbReference type="PANTHER" id="PTHR10901:SF6">
    <property type="entry name" value="TROPOMODULIN, ISOFORM N"/>
    <property type="match status" value="1"/>
</dbReference>
<accession>E9FXB3</accession>
<keyword evidence="2" id="KW-0963">Cytoplasm</keyword>
<sequence length="113" mass="12879">MASTKTNEKAQKEDDDFDVDDLLTQLSAEELEMLSKEVDPDDKFVPPAERTNYHCERKDTGKMDKKHLNDHISKIALETPDQPENVPFSGKKVTIRLRCFASFVQSPDSYFAA</sequence>
<dbReference type="KEGG" id="dpx:DAPPUDRAFT_96240"/>
<protein>
    <submittedName>
        <fullName evidence="3">Uncharacterized protein</fullName>
    </submittedName>
</protein>
<comment type="subcellular location">
    <subcellularLocation>
        <location evidence="1">Cytoplasm</location>
    </subcellularLocation>
</comment>
<evidence type="ECO:0000313" key="4">
    <source>
        <dbReference type="Proteomes" id="UP000000305"/>
    </source>
</evidence>
<gene>
    <name evidence="3" type="ORF">DAPPUDRAFT_96240</name>
</gene>
<dbReference type="GO" id="GO:0005737">
    <property type="term" value="C:cytoplasm"/>
    <property type="evidence" value="ECO:0007669"/>
    <property type="project" value="UniProtKB-SubCell"/>
</dbReference>
<proteinExistence type="predicted"/>
<dbReference type="Pfam" id="PF03250">
    <property type="entry name" value="Tropomodulin"/>
    <property type="match status" value="1"/>
</dbReference>
<dbReference type="EMBL" id="GL732526">
    <property type="protein sequence ID" value="EFX88049.1"/>
    <property type="molecule type" value="Genomic_DNA"/>
</dbReference>
<reference evidence="3 4" key="1">
    <citation type="journal article" date="2011" name="Science">
        <title>The ecoresponsive genome of Daphnia pulex.</title>
        <authorList>
            <person name="Colbourne J.K."/>
            <person name="Pfrender M.E."/>
            <person name="Gilbert D."/>
            <person name="Thomas W.K."/>
            <person name="Tucker A."/>
            <person name="Oakley T.H."/>
            <person name="Tokishita S."/>
            <person name="Aerts A."/>
            <person name="Arnold G.J."/>
            <person name="Basu M.K."/>
            <person name="Bauer D.J."/>
            <person name="Caceres C.E."/>
            <person name="Carmel L."/>
            <person name="Casola C."/>
            <person name="Choi J.H."/>
            <person name="Detter J.C."/>
            <person name="Dong Q."/>
            <person name="Dusheyko S."/>
            <person name="Eads B.D."/>
            <person name="Frohlich T."/>
            <person name="Geiler-Samerotte K.A."/>
            <person name="Gerlach D."/>
            <person name="Hatcher P."/>
            <person name="Jogdeo S."/>
            <person name="Krijgsveld J."/>
            <person name="Kriventseva E.V."/>
            <person name="Kultz D."/>
            <person name="Laforsch C."/>
            <person name="Lindquist E."/>
            <person name="Lopez J."/>
            <person name="Manak J.R."/>
            <person name="Muller J."/>
            <person name="Pangilinan J."/>
            <person name="Patwardhan R.P."/>
            <person name="Pitluck S."/>
            <person name="Pritham E.J."/>
            <person name="Rechtsteiner A."/>
            <person name="Rho M."/>
            <person name="Rogozin I.B."/>
            <person name="Sakarya O."/>
            <person name="Salamov A."/>
            <person name="Schaack S."/>
            <person name="Shapiro H."/>
            <person name="Shiga Y."/>
            <person name="Skalitzky C."/>
            <person name="Smith Z."/>
            <person name="Souvorov A."/>
            <person name="Sung W."/>
            <person name="Tang Z."/>
            <person name="Tsuchiya D."/>
            <person name="Tu H."/>
            <person name="Vos H."/>
            <person name="Wang M."/>
            <person name="Wolf Y.I."/>
            <person name="Yamagata H."/>
            <person name="Yamada T."/>
            <person name="Ye Y."/>
            <person name="Shaw J.R."/>
            <person name="Andrews J."/>
            <person name="Crease T.J."/>
            <person name="Tang H."/>
            <person name="Lucas S.M."/>
            <person name="Robertson H.M."/>
            <person name="Bork P."/>
            <person name="Koonin E.V."/>
            <person name="Zdobnov E.M."/>
            <person name="Grigoriev I.V."/>
            <person name="Lynch M."/>
            <person name="Boore J.L."/>
        </authorList>
    </citation>
    <scope>NUCLEOTIDE SEQUENCE [LARGE SCALE GENOMIC DNA]</scope>
</reference>
<keyword evidence="4" id="KW-1185">Reference proteome</keyword>
<evidence type="ECO:0000313" key="3">
    <source>
        <dbReference type="EMBL" id="EFX88049.1"/>
    </source>
</evidence>
<dbReference type="OrthoDB" id="2163268at2759"/>
<dbReference type="Proteomes" id="UP000000305">
    <property type="component" value="Unassembled WGS sequence"/>
</dbReference>
<dbReference type="eggNOG" id="KOG3735">
    <property type="taxonomic scope" value="Eukaryota"/>
</dbReference>
<evidence type="ECO:0000256" key="2">
    <source>
        <dbReference type="ARBA" id="ARBA00022490"/>
    </source>
</evidence>
<dbReference type="AlphaFoldDB" id="E9FXB3"/>
<organism evidence="3 4">
    <name type="scientific">Daphnia pulex</name>
    <name type="common">Water flea</name>
    <dbReference type="NCBI Taxonomy" id="6669"/>
    <lineage>
        <taxon>Eukaryota</taxon>
        <taxon>Metazoa</taxon>
        <taxon>Ecdysozoa</taxon>
        <taxon>Arthropoda</taxon>
        <taxon>Crustacea</taxon>
        <taxon>Branchiopoda</taxon>
        <taxon>Diplostraca</taxon>
        <taxon>Cladocera</taxon>
        <taxon>Anomopoda</taxon>
        <taxon>Daphniidae</taxon>
        <taxon>Daphnia</taxon>
    </lineage>
</organism>
<dbReference type="PANTHER" id="PTHR10901">
    <property type="entry name" value="TROPOMODULIN"/>
    <property type="match status" value="1"/>
</dbReference>
<dbReference type="InterPro" id="IPR004934">
    <property type="entry name" value="TMOD"/>
</dbReference>